<proteinExistence type="predicted"/>
<evidence type="ECO:0000313" key="5">
    <source>
        <dbReference type="EMBL" id="NDO77703.1"/>
    </source>
</evidence>
<dbReference type="PROSITE" id="PS50893">
    <property type="entry name" value="ABC_TRANSPORTER_2"/>
    <property type="match status" value="1"/>
</dbReference>
<dbReference type="RefSeq" id="WP_162229130.1">
    <property type="nucleotide sequence ID" value="NZ_WMHZ01000006.1"/>
</dbReference>
<evidence type="ECO:0000259" key="4">
    <source>
        <dbReference type="PROSITE" id="PS50893"/>
    </source>
</evidence>
<comment type="caution">
    <text evidence="5">The sequence shown here is derived from an EMBL/GenBank/DDBJ whole genome shotgun (WGS) entry which is preliminary data.</text>
</comment>
<dbReference type="Gene3D" id="3.40.50.300">
    <property type="entry name" value="P-loop containing nucleotide triphosphate hydrolases"/>
    <property type="match status" value="1"/>
</dbReference>
<evidence type="ECO:0000313" key="6">
    <source>
        <dbReference type="Proteomes" id="UP000471026"/>
    </source>
</evidence>
<dbReference type="PANTHER" id="PTHR24220:SF685">
    <property type="entry name" value="ABC TRANSPORTER RELATED"/>
    <property type="match status" value="1"/>
</dbReference>
<dbReference type="Proteomes" id="UP000471026">
    <property type="component" value="Unassembled WGS sequence"/>
</dbReference>
<accession>A0A6N9QXG2</accession>
<dbReference type="AlphaFoldDB" id="A0A6N9QXG2"/>
<dbReference type="GO" id="GO:0005886">
    <property type="term" value="C:plasma membrane"/>
    <property type="evidence" value="ECO:0007669"/>
    <property type="project" value="TreeGrafter"/>
</dbReference>
<dbReference type="PANTHER" id="PTHR24220">
    <property type="entry name" value="IMPORT ATP-BINDING PROTEIN"/>
    <property type="match status" value="1"/>
</dbReference>
<evidence type="ECO:0000256" key="3">
    <source>
        <dbReference type="ARBA" id="ARBA00022840"/>
    </source>
</evidence>
<name>A0A6N9QXG2_9MICC</name>
<protein>
    <submittedName>
        <fullName evidence="5">ATP-binding cassette domain-containing protein</fullName>
    </submittedName>
</protein>
<dbReference type="GO" id="GO:0016887">
    <property type="term" value="F:ATP hydrolysis activity"/>
    <property type="evidence" value="ECO:0007669"/>
    <property type="project" value="InterPro"/>
</dbReference>
<dbReference type="InterPro" id="IPR003593">
    <property type="entry name" value="AAA+_ATPase"/>
</dbReference>
<evidence type="ECO:0000256" key="1">
    <source>
        <dbReference type="ARBA" id="ARBA00022448"/>
    </source>
</evidence>
<evidence type="ECO:0000256" key="2">
    <source>
        <dbReference type="ARBA" id="ARBA00022741"/>
    </source>
</evidence>
<sequence>MNPAQDPVLVVRDVHKTFGRTAALRGVSVSVQRGEMLAVMGPSGSGKSTLLHCMAGVFAPDSGSIEYVPGGSGDAPLRIDTLGERERSELRLTQFGFVFQYGQLLPELTAVDNVALPLLMRGMQRAQARERAASSLAALDLADVSGSRAEELSGGQAQRVAVARAMVTEPAVLFADEPTGSLDSLSSETVLALMLDLVRSSGTTLVMITHDPRVAAYADRDVMVRDGRIGDR</sequence>
<dbReference type="InterPro" id="IPR015854">
    <property type="entry name" value="ABC_transpr_LolD-like"/>
</dbReference>
<dbReference type="Pfam" id="PF00005">
    <property type="entry name" value="ABC_tran"/>
    <property type="match status" value="1"/>
</dbReference>
<feature type="domain" description="ABC transporter" evidence="4">
    <location>
        <begin position="9"/>
        <end position="232"/>
    </location>
</feature>
<organism evidence="5 6">
    <name type="scientific">Kocuria marina subsp. indica</name>
    <dbReference type="NCBI Taxonomy" id="1049583"/>
    <lineage>
        <taxon>Bacteria</taxon>
        <taxon>Bacillati</taxon>
        <taxon>Actinomycetota</taxon>
        <taxon>Actinomycetes</taxon>
        <taxon>Micrococcales</taxon>
        <taxon>Micrococcaceae</taxon>
        <taxon>Kocuria</taxon>
    </lineage>
</organism>
<dbReference type="InterPro" id="IPR027417">
    <property type="entry name" value="P-loop_NTPase"/>
</dbReference>
<keyword evidence="3 5" id="KW-0067">ATP-binding</keyword>
<dbReference type="PROSITE" id="PS00211">
    <property type="entry name" value="ABC_TRANSPORTER_1"/>
    <property type="match status" value="1"/>
</dbReference>
<dbReference type="InterPro" id="IPR003439">
    <property type="entry name" value="ABC_transporter-like_ATP-bd"/>
</dbReference>
<reference evidence="5 6" key="1">
    <citation type="submission" date="2019-11" db="EMBL/GenBank/DDBJ databases">
        <title>Draft genome sequence of Kocuria indica DP-K7, a methyl red degrading Actinobacterium.</title>
        <authorList>
            <person name="Kumaran S."/>
            <person name="Tischler D."/>
            <person name="Ngo A.C.R."/>
            <person name="Schultes F."/>
        </authorList>
    </citation>
    <scope>NUCLEOTIDE SEQUENCE [LARGE SCALE GENOMIC DNA]</scope>
    <source>
        <strain evidence="5 6">DP-K7</strain>
    </source>
</reference>
<gene>
    <name evidence="5" type="ORF">GKZ75_05520</name>
</gene>
<dbReference type="EMBL" id="WMHZ01000006">
    <property type="protein sequence ID" value="NDO77703.1"/>
    <property type="molecule type" value="Genomic_DNA"/>
</dbReference>
<keyword evidence="1" id="KW-0813">Transport</keyword>
<dbReference type="CDD" id="cd03255">
    <property type="entry name" value="ABC_MJ0796_LolCDE_FtsE"/>
    <property type="match status" value="1"/>
</dbReference>
<dbReference type="SUPFAM" id="SSF52540">
    <property type="entry name" value="P-loop containing nucleoside triphosphate hydrolases"/>
    <property type="match status" value="1"/>
</dbReference>
<dbReference type="InterPro" id="IPR017871">
    <property type="entry name" value="ABC_transporter-like_CS"/>
</dbReference>
<dbReference type="GO" id="GO:0005524">
    <property type="term" value="F:ATP binding"/>
    <property type="evidence" value="ECO:0007669"/>
    <property type="project" value="UniProtKB-KW"/>
</dbReference>
<dbReference type="GO" id="GO:0022857">
    <property type="term" value="F:transmembrane transporter activity"/>
    <property type="evidence" value="ECO:0007669"/>
    <property type="project" value="TreeGrafter"/>
</dbReference>
<dbReference type="SMART" id="SM00382">
    <property type="entry name" value="AAA"/>
    <property type="match status" value="1"/>
</dbReference>
<keyword evidence="2" id="KW-0547">Nucleotide-binding</keyword>
<dbReference type="InterPro" id="IPR017911">
    <property type="entry name" value="MacB-like_ATP-bd"/>
</dbReference>